<name>A0A498KN22_MALDO</name>
<dbReference type="Proteomes" id="UP000290289">
    <property type="component" value="Unassembled WGS sequence"/>
</dbReference>
<evidence type="ECO:0000313" key="2">
    <source>
        <dbReference type="EMBL" id="RXI09529.1"/>
    </source>
</evidence>
<comment type="caution">
    <text evidence="2">The sequence shown here is derived from an EMBL/GenBank/DDBJ whole genome shotgun (WGS) entry which is preliminary data.</text>
</comment>
<proteinExistence type="predicted"/>
<evidence type="ECO:0000313" key="3">
    <source>
        <dbReference type="Proteomes" id="UP000290289"/>
    </source>
</evidence>
<organism evidence="2 3">
    <name type="scientific">Malus domestica</name>
    <name type="common">Apple</name>
    <name type="synonym">Pyrus malus</name>
    <dbReference type="NCBI Taxonomy" id="3750"/>
    <lineage>
        <taxon>Eukaryota</taxon>
        <taxon>Viridiplantae</taxon>
        <taxon>Streptophyta</taxon>
        <taxon>Embryophyta</taxon>
        <taxon>Tracheophyta</taxon>
        <taxon>Spermatophyta</taxon>
        <taxon>Magnoliopsida</taxon>
        <taxon>eudicotyledons</taxon>
        <taxon>Gunneridae</taxon>
        <taxon>Pentapetalae</taxon>
        <taxon>rosids</taxon>
        <taxon>fabids</taxon>
        <taxon>Rosales</taxon>
        <taxon>Rosaceae</taxon>
        <taxon>Amygdaloideae</taxon>
        <taxon>Maleae</taxon>
        <taxon>Malus</taxon>
    </lineage>
</organism>
<gene>
    <name evidence="2" type="ORF">DVH24_006206</name>
</gene>
<keyword evidence="3" id="KW-1185">Reference proteome</keyword>
<accession>A0A498KN22</accession>
<feature type="region of interest" description="Disordered" evidence="1">
    <location>
        <begin position="1"/>
        <end position="21"/>
    </location>
</feature>
<feature type="region of interest" description="Disordered" evidence="1">
    <location>
        <begin position="97"/>
        <end position="123"/>
    </location>
</feature>
<sequence>MTSPYSAAFPATSQPTGEKRTWRRISTQILPSQASWQLIPYSKQQPHRSSSSSQVPLHRSLALIAPNLRTHFRSTSDQKFIRLYVLPTLRAEFDRSKSSSQLKPAAFPSPRISTPPSRADACSSGRTVSREFCLKLASEQSLNITFTTEQSKSMPMPSFNGNEIVPCPTILFTLHHKAQMGLFP</sequence>
<feature type="compositionally biased region" description="Polar residues" evidence="1">
    <location>
        <begin position="1"/>
        <end position="16"/>
    </location>
</feature>
<protein>
    <submittedName>
        <fullName evidence="2">Uncharacterized protein</fullName>
    </submittedName>
</protein>
<reference evidence="2 3" key="1">
    <citation type="submission" date="2018-10" db="EMBL/GenBank/DDBJ databases">
        <title>A high-quality apple genome assembly.</title>
        <authorList>
            <person name="Hu J."/>
        </authorList>
    </citation>
    <scope>NUCLEOTIDE SEQUENCE [LARGE SCALE GENOMIC DNA]</scope>
    <source>
        <strain evidence="3">cv. HFTH1</strain>
        <tissue evidence="2">Young leaf</tissue>
    </source>
</reference>
<evidence type="ECO:0000256" key="1">
    <source>
        <dbReference type="SAM" id="MobiDB-lite"/>
    </source>
</evidence>
<dbReference type="AlphaFoldDB" id="A0A498KN22"/>
<dbReference type="EMBL" id="RDQH01000322">
    <property type="protein sequence ID" value="RXI09529.1"/>
    <property type="molecule type" value="Genomic_DNA"/>
</dbReference>